<evidence type="ECO:0000313" key="15">
    <source>
        <dbReference type="Proteomes" id="UP000293520"/>
    </source>
</evidence>
<dbReference type="RefSeq" id="WP_130991173.1">
    <property type="nucleotide sequence ID" value="NZ_SISK01000006.1"/>
</dbReference>
<dbReference type="PROSITE" id="PS50928">
    <property type="entry name" value="ABC_TM1"/>
    <property type="match status" value="1"/>
</dbReference>
<evidence type="ECO:0000256" key="6">
    <source>
        <dbReference type="ARBA" id="ARBA00022519"/>
    </source>
</evidence>
<dbReference type="Pfam" id="PF00528">
    <property type="entry name" value="BPD_transp_1"/>
    <property type="match status" value="1"/>
</dbReference>
<dbReference type="SUPFAM" id="SSF161098">
    <property type="entry name" value="MetI-like"/>
    <property type="match status" value="1"/>
</dbReference>
<evidence type="ECO:0000256" key="4">
    <source>
        <dbReference type="ARBA" id="ARBA00022448"/>
    </source>
</evidence>
<feature type="transmembrane region" description="Helical" evidence="12">
    <location>
        <begin position="12"/>
        <end position="30"/>
    </location>
</feature>
<evidence type="ECO:0000259" key="13">
    <source>
        <dbReference type="PROSITE" id="PS50928"/>
    </source>
</evidence>
<feature type="transmembrane region" description="Helical" evidence="12">
    <location>
        <begin position="267"/>
        <end position="287"/>
    </location>
</feature>
<evidence type="ECO:0000313" key="14">
    <source>
        <dbReference type="EMBL" id="TBN39971.1"/>
    </source>
</evidence>
<comment type="caution">
    <text evidence="14">The sequence shown here is derived from an EMBL/GenBank/DDBJ whole genome shotgun (WGS) entry which is preliminary data.</text>
</comment>
<evidence type="ECO:0000256" key="9">
    <source>
        <dbReference type="ARBA" id="ARBA00023136"/>
    </source>
</evidence>
<feature type="transmembrane region" description="Helical" evidence="12">
    <location>
        <begin position="205"/>
        <end position="226"/>
    </location>
</feature>
<dbReference type="Gene3D" id="1.10.3720.10">
    <property type="entry name" value="MetI-like"/>
    <property type="match status" value="1"/>
</dbReference>
<dbReference type="Proteomes" id="UP000293520">
    <property type="component" value="Unassembled WGS sequence"/>
</dbReference>
<sequence>MLKRVLFESRWLPYALLAPQILIVFVFFYWPTGQALFWSFTLEPPFGGAATWVGLRNFGDILASGEYWQAAVNTAVFALATTVVSLVLGLLFAIFADRGLRGLAIYKTGIIWPYAVAAPAAAVVWQYIFQPSVGYFGILNLVWPGIWNPLLNGTHAMIMVIAVSCWLSVTFNFVFFLAGLQAIPNSLVEAAALDGAGPVRRWFDLVFPLISPTFFLLIVLNVAISFTEGFGVIHVMTQGGPGNATEILVYKIYRDGFVGLDFSSSSAQSVILMGLVVVLTLTQFLLIERKIHYAGDDKGTRR</sequence>
<accession>A0A4Q9G696</accession>
<keyword evidence="7 12" id="KW-0812">Transmembrane</keyword>
<protein>
    <recommendedName>
        <fullName evidence="11">sn-glycerol-3-phosphate transport system permease protein UgpA</fullName>
    </recommendedName>
</protein>
<comment type="subcellular location">
    <subcellularLocation>
        <location evidence="1">Cell inner membrane</location>
        <topology evidence="1">Multi-pass membrane protein</topology>
    </subcellularLocation>
    <subcellularLocation>
        <location evidence="12">Cell membrane</location>
        <topology evidence="12">Multi-pass membrane protein</topology>
    </subcellularLocation>
</comment>
<evidence type="ECO:0000256" key="8">
    <source>
        <dbReference type="ARBA" id="ARBA00022989"/>
    </source>
</evidence>
<name>A0A4Q9G696_9RHOB</name>
<feature type="transmembrane region" description="Helical" evidence="12">
    <location>
        <begin position="156"/>
        <end position="178"/>
    </location>
</feature>
<keyword evidence="6" id="KW-0997">Cell inner membrane</keyword>
<keyword evidence="15" id="KW-1185">Reference proteome</keyword>
<dbReference type="EMBL" id="SISK01000006">
    <property type="protein sequence ID" value="TBN39971.1"/>
    <property type="molecule type" value="Genomic_DNA"/>
</dbReference>
<comment type="function">
    <text evidence="10">Part of the ABC transporter complex UgpBAEC involved in sn-glycerol-3-phosphate (G3P) import. Probably responsible for the translocation of the substrate across the membrane.</text>
</comment>
<keyword evidence="4 12" id="KW-0813">Transport</keyword>
<feature type="transmembrane region" description="Helical" evidence="12">
    <location>
        <begin position="75"/>
        <end position="96"/>
    </location>
</feature>
<dbReference type="InterPro" id="IPR050809">
    <property type="entry name" value="UgpAE/MalFG_permease"/>
</dbReference>
<dbReference type="PANTHER" id="PTHR43227">
    <property type="entry name" value="BLL4140 PROTEIN"/>
    <property type="match status" value="1"/>
</dbReference>
<evidence type="ECO:0000256" key="10">
    <source>
        <dbReference type="ARBA" id="ARBA00037054"/>
    </source>
</evidence>
<comment type="subunit">
    <text evidence="3">The complex is composed of two ATP-binding proteins (UgpC), two transmembrane proteins (UgpA and UgpE) and a solute-binding protein (UgpB).</text>
</comment>
<evidence type="ECO:0000256" key="5">
    <source>
        <dbReference type="ARBA" id="ARBA00022475"/>
    </source>
</evidence>
<keyword evidence="5" id="KW-1003">Cell membrane</keyword>
<keyword evidence="8 12" id="KW-1133">Transmembrane helix</keyword>
<gene>
    <name evidence="14" type="ORF">EYE42_09980</name>
</gene>
<dbReference type="PANTHER" id="PTHR43227:SF9">
    <property type="entry name" value="SN-GLYCEROL-3-PHOSPHATE TRANSPORT SYSTEM PERMEASE PROTEIN UGPA"/>
    <property type="match status" value="1"/>
</dbReference>
<feature type="domain" description="ABC transmembrane type-1" evidence="13">
    <location>
        <begin position="71"/>
        <end position="283"/>
    </location>
</feature>
<evidence type="ECO:0000256" key="2">
    <source>
        <dbReference type="ARBA" id="ARBA00009306"/>
    </source>
</evidence>
<feature type="transmembrane region" description="Helical" evidence="12">
    <location>
        <begin position="108"/>
        <end position="128"/>
    </location>
</feature>
<organism evidence="14 15">
    <name type="scientific">Paracoccus subflavus</name>
    <dbReference type="NCBI Taxonomy" id="2528244"/>
    <lineage>
        <taxon>Bacteria</taxon>
        <taxon>Pseudomonadati</taxon>
        <taxon>Pseudomonadota</taxon>
        <taxon>Alphaproteobacteria</taxon>
        <taxon>Rhodobacterales</taxon>
        <taxon>Paracoccaceae</taxon>
        <taxon>Paracoccus</taxon>
    </lineage>
</organism>
<evidence type="ECO:0000256" key="7">
    <source>
        <dbReference type="ARBA" id="ARBA00022692"/>
    </source>
</evidence>
<dbReference type="InterPro" id="IPR000515">
    <property type="entry name" value="MetI-like"/>
</dbReference>
<dbReference type="CDD" id="cd06261">
    <property type="entry name" value="TM_PBP2"/>
    <property type="match status" value="1"/>
</dbReference>
<evidence type="ECO:0000256" key="3">
    <source>
        <dbReference type="ARBA" id="ARBA00011557"/>
    </source>
</evidence>
<comment type="similarity">
    <text evidence="2 12">Belongs to the binding-protein-dependent transport system permease family.</text>
</comment>
<keyword evidence="9 12" id="KW-0472">Membrane</keyword>
<evidence type="ECO:0000256" key="1">
    <source>
        <dbReference type="ARBA" id="ARBA00004429"/>
    </source>
</evidence>
<evidence type="ECO:0000256" key="12">
    <source>
        <dbReference type="RuleBase" id="RU363032"/>
    </source>
</evidence>
<proteinExistence type="inferred from homology"/>
<reference evidence="14 15" key="1">
    <citation type="submission" date="2019-02" db="EMBL/GenBank/DDBJ databases">
        <title>Paracoccus subflavus sp. nov., isolated from marine sediment of the Pacific Ocean.</title>
        <authorList>
            <person name="Zhang G."/>
        </authorList>
    </citation>
    <scope>NUCLEOTIDE SEQUENCE [LARGE SCALE GENOMIC DNA]</scope>
    <source>
        <strain evidence="14 15">GY0581</strain>
    </source>
</reference>
<dbReference type="AlphaFoldDB" id="A0A4Q9G696"/>
<dbReference type="GO" id="GO:0005886">
    <property type="term" value="C:plasma membrane"/>
    <property type="evidence" value="ECO:0007669"/>
    <property type="project" value="UniProtKB-SubCell"/>
</dbReference>
<dbReference type="GO" id="GO:0055085">
    <property type="term" value="P:transmembrane transport"/>
    <property type="evidence" value="ECO:0007669"/>
    <property type="project" value="InterPro"/>
</dbReference>
<evidence type="ECO:0000256" key="11">
    <source>
        <dbReference type="ARBA" id="ARBA00040780"/>
    </source>
</evidence>
<dbReference type="InterPro" id="IPR035906">
    <property type="entry name" value="MetI-like_sf"/>
</dbReference>
<dbReference type="OrthoDB" id="9773727at2"/>